<dbReference type="AlphaFoldDB" id="A0A553HRF4"/>
<dbReference type="PANTHER" id="PTHR43180">
    <property type="entry name" value="3-OXOACYL-(ACYL-CARRIER-PROTEIN) REDUCTASE (AFU_ORTHOLOGUE AFUA_6G11210)"/>
    <property type="match status" value="1"/>
</dbReference>
<protein>
    <submittedName>
        <fullName evidence="3">Uncharacterized protein</fullName>
    </submittedName>
</protein>
<dbReference type="PRINTS" id="PR00081">
    <property type="entry name" value="GDHRDH"/>
</dbReference>
<dbReference type="Gene3D" id="3.40.50.720">
    <property type="entry name" value="NAD(P)-binding Rossmann-like Domain"/>
    <property type="match status" value="1"/>
</dbReference>
<dbReference type="InterPro" id="IPR036291">
    <property type="entry name" value="NAD(P)-bd_dom_sf"/>
</dbReference>
<dbReference type="Pfam" id="PF00106">
    <property type="entry name" value="adh_short"/>
    <property type="match status" value="1"/>
</dbReference>
<dbReference type="STRING" id="2512241.A0A553HRF4"/>
<evidence type="ECO:0000256" key="2">
    <source>
        <dbReference type="ARBA" id="ARBA00023002"/>
    </source>
</evidence>
<accession>A0A553HRF4</accession>
<dbReference type="PANTHER" id="PTHR43180:SF10">
    <property type="entry name" value="NAD(P)-BINDING PROTEIN"/>
    <property type="match status" value="1"/>
</dbReference>
<organism evidence="3 4">
    <name type="scientific">Xylaria flabelliformis</name>
    <dbReference type="NCBI Taxonomy" id="2512241"/>
    <lineage>
        <taxon>Eukaryota</taxon>
        <taxon>Fungi</taxon>
        <taxon>Dikarya</taxon>
        <taxon>Ascomycota</taxon>
        <taxon>Pezizomycotina</taxon>
        <taxon>Sordariomycetes</taxon>
        <taxon>Xylariomycetidae</taxon>
        <taxon>Xylariales</taxon>
        <taxon>Xylariaceae</taxon>
        <taxon>Xylaria</taxon>
    </lineage>
</organism>
<dbReference type="GO" id="GO:0016491">
    <property type="term" value="F:oxidoreductase activity"/>
    <property type="evidence" value="ECO:0007669"/>
    <property type="project" value="UniProtKB-KW"/>
</dbReference>
<reference evidence="4" key="1">
    <citation type="submission" date="2019-06" db="EMBL/GenBank/DDBJ databases">
        <title>Draft genome sequence of the griseofulvin-producing fungus Xylaria cubensis strain G536.</title>
        <authorList>
            <person name="Mead M.E."/>
            <person name="Raja H.A."/>
            <person name="Steenwyk J.L."/>
            <person name="Knowles S.L."/>
            <person name="Oberlies N.H."/>
            <person name="Rokas A."/>
        </authorList>
    </citation>
    <scope>NUCLEOTIDE SEQUENCE [LARGE SCALE GENOMIC DNA]</scope>
    <source>
        <strain evidence="4">G536</strain>
    </source>
</reference>
<proteinExistence type="inferred from homology"/>
<dbReference type="EMBL" id="VFLP01000054">
    <property type="protein sequence ID" value="TRX90532.1"/>
    <property type="molecule type" value="Genomic_DNA"/>
</dbReference>
<dbReference type="InterPro" id="IPR002347">
    <property type="entry name" value="SDR_fam"/>
</dbReference>
<keyword evidence="2" id="KW-0560">Oxidoreductase</keyword>
<comment type="similarity">
    <text evidence="1">Belongs to the short-chain dehydrogenases/reductases (SDR) family.</text>
</comment>
<evidence type="ECO:0000313" key="3">
    <source>
        <dbReference type="EMBL" id="TRX90532.1"/>
    </source>
</evidence>
<dbReference type="OrthoDB" id="37659at2759"/>
<evidence type="ECO:0000256" key="1">
    <source>
        <dbReference type="ARBA" id="ARBA00006484"/>
    </source>
</evidence>
<keyword evidence="4" id="KW-1185">Reference proteome</keyword>
<evidence type="ECO:0000313" key="4">
    <source>
        <dbReference type="Proteomes" id="UP000319160"/>
    </source>
</evidence>
<dbReference type="Proteomes" id="UP000319160">
    <property type="component" value="Unassembled WGS sequence"/>
</dbReference>
<sequence length="291" mass="31337">MAEVVITDKSLTGLKNKVIIVTGSSSGIGLATVHLLLSLGAYVIGSDLNEPAESDVSSSAQFSFHRANITEWQDLVGLFKKAVELHGRVDHVFANAGMRPMVDYVSDIELDDNGDPKEPTSIVLDVNLKGTVNTATLAVHYIRQNPSGGSVVVNCSVTGFQRFRSVDYAVAKHGTVGLVRGMHAALTAQNVPVRINGVAPSWTGTGIVIEQLFQKLGLYTQPPDAVARAVAMLMADESRRGHQIHVDHGIYKEIDEALMLPTYNTVPHKDTVGEDETVGRVREAVEVEKGD</sequence>
<name>A0A553HRF4_9PEZI</name>
<dbReference type="SUPFAM" id="SSF51735">
    <property type="entry name" value="NAD(P)-binding Rossmann-fold domains"/>
    <property type="match status" value="1"/>
</dbReference>
<comment type="caution">
    <text evidence="3">The sequence shown here is derived from an EMBL/GenBank/DDBJ whole genome shotgun (WGS) entry which is preliminary data.</text>
</comment>
<gene>
    <name evidence="3" type="ORF">FHL15_008505</name>
</gene>